<evidence type="ECO:0000313" key="3">
    <source>
        <dbReference type="EMBL" id="HJD53091.1"/>
    </source>
</evidence>
<dbReference type="Pfam" id="PF02272">
    <property type="entry name" value="DHHA1"/>
    <property type="match status" value="1"/>
</dbReference>
<dbReference type="Pfam" id="PF01368">
    <property type="entry name" value="DHH"/>
    <property type="match status" value="1"/>
</dbReference>
<protein>
    <submittedName>
        <fullName evidence="3">DHH family phosphoesterase</fullName>
    </submittedName>
</protein>
<reference evidence="3" key="1">
    <citation type="journal article" date="2021" name="PeerJ">
        <title>Extensive microbial diversity within the chicken gut microbiome revealed by metagenomics and culture.</title>
        <authorList>
            <person name="Gilroy R."/>
            <person name="Ravi A."/>
            <person name="Getino M."/>
            <person name="Pursley I."/>
            <person name="Horton D.L."/>
            <person name="Alikhan N.F."/>
            <person name="Baker D."/>
            <person name="Gharbi K."/>
            <person name="Hall N."/>
            <person name="Watson M."/>
            <person name="Adriaenssens E.M."/>
            <person name="Foster-Nyarko E."/>
            <person name="Jarju S."/>
            <person name="Secka A."/>
            <person name="Antonio M."/>
            <person name="Oren A."/>
            <person name="Chaudhuri R.R."/>
            <person name="La Ragione R."/>
            <person name="Hildebrand F."/>
            <person name="Pallen M.J."/>
        </authorList>
    </citation>
    <scope>NUCLEOTIDE SEQUENCE</scope>
    <source>
        <strain evidence="3">MalCec1-1739</strain>
    </source>
</reference>
<evidence type="ECO:0000259" key="2">
    <source>
        <dbReference type="Pfam" id="PF02272"/>
    </source>
</evidence>
<dbReference type="InterPro" id="IPR003156">
    <property type="entry name" value="DHHA1_dom"/>
</dbReference>
<dbReference type="InterPro" id="IPR038763">
    <property type="entry name" value="DHH_sf"/>
</dbReference>
<dbReference type="Proteomes" id="UP000787625">
    <property type="component" value="Unassembled WGS sequence"/>
</dbReference>
<feature type="domain" description="DDH" evidence="1">
    <location>
        <begin position="24"/>
        <end position="173"/>
    </location>
</feature>
<dbReference type="Gene3D" id="3.10.310.30">
    <property type="match status" value="1"/>
</dbReference>
<proteinExistence type="predicted"/>
<gene>
    <name evidence="3" type="ORF">IAA93_05145</name>
</gene>
<dbReference type="InterPro" id="IPR001667">
    <property type="entry name" value="DDH_dom"/>
</dbReference>
<feature type="domain" description="DHHA1" evidence="2">
    <location>
        <begin position="255"/>
        <end position="332"/>
    </location>
</feature>
<evidence type="ECO:0000313" key="4">
    <source>
        <dbReference type="Proteomes" id="UP000787625"/>
    </source>
</evidence>
<dbReference type="InterPro" id="IPR051319">
    <property type="entry name" value="Oligoribo/pAp-PDE_c-di-AMP_PDE"/>
</dbReference>
<dbReference type="AlphaFoldDB" id="A0A9D2ZV17"/>
<accession>A0A9D2ZV17</accession>
<dbReference type="PANTHER" id="PTHR47618:SF1">
    <property type="entry name" value="BIFUNCTIONAL OLIGORIBONUCLEASE AND PAP PHOSPHATASE NRNA"/>
    <property type="match status" value="1"/>
</dbReference>
<dbReference type="SUPFAM" id="SSF64182">
    <property type="entry name" value="DHH phosphoesterases"/>
    <property type="match status" value="1"/>
</dbReference>
<dbReference type="GO" id="GO:0003676">
    <property type="term" value="F:nucleic acid binding"/>
    <property type="evidence" value="ECO:0007669"/>
    <property type="project" value="InterPro"/>
</dbReference>
<dbReference type="PANTHER" id="PTHR47618">
    <property type="entry name" value="BIFUNCTIONAL OLIGORIBONUCLEASE AND PAP PHOSPHATASE NRNA"/>
    <property type="match status" value="1"/>
</dbReference>
<comment type="caution">
    <text evidence="3">The sequence shown here is derived from an EMBL/GenBank/DDBJ whole genome shotgun (WGS) entry which is preliminary data.</text>
</comment>
<organism evidence="3 4">
    <name type="scientific">Candidatus Avibacteroides avistercoris</name>
    <dbReference type="NCBI Taxonomy" id="2840690"/>
    <lineage>
        <taxon>Bacteria</taxon>
        <taxon>Pseudomonadati</taxon>
        <taxon>Bacteroidota</taxon>
        <taxon>Bacteroidia</taxon>
        <taxon>Bacteroidales</taxon>
        <taxon>Bacteroidaceae</taxon>
        <taxon>Bacteroidaceae incertae sedis</taxon>
        <taxon>Candidatus Avibacteroides</taxon>
    </lineage>
</organism>
<dbReference type="EMBL" id="DWUP01000108">
    <property type="protein sequence ID" value="HJD53091.1"/>
    <property type="molecule type" value="Genomic_DNA"/>
</dbReference>
<name>A0A9D2ZV17_9BACT</name>
<evidence type="ECO:0000259" key="1">
    <source>
        <dbReference type="Pfam" id="PF01368"/>
    </source>
</evidence>
<dbReference type="Gene3D" id="3.90.1640.10">
    <property type="entry name" value="inorganic pyrophosphatase (n-terminal core)"/>
    <property type="match status" value="1"/>
</dbReference>
<sequence length="352" mass="38681">MLSRLIPQHKVDRMASLLDRAEHVVLVGHTSPDGDALGATLAMWHFLKSKGKDATVVMPNAFPDTLSWLPGAKDVVLHSADAGRAEAVMAAADVICCLDFNAPKRVGALGDALVASGAVKLMVDHHPDPEGFCGLVISHPELSSTSELVFRLICAMGCWYDLSYESAVCICTGMMTDTGGFTYNANNPETYYIVGKLLEKGIDKDDIYRRVFNTQTEVRMRLVGHMLTDCMAVLQDYASAVIILTKDDFAKYPIRKGETEGFVNMPLSIKGIIFSAFMREDKDMIKVSLRSVGDFPCNEVAQKYFGGGGHKNASGGEYYGSMDEARDLLKKALFEFQDRLLQARRENEEAAK</sequence>
<reference evidence="3" key="2">
    <citation type="submission" date="2021-04" db="EMBL/GenBank/DDBJ databases">
        <authorList>
            <person name="Gilroy R."/>
        </authorList>
    </citation>
    <scope>NUCLEOTIDE SEQUENCE</scope>
    <source>
        <strain evidence="3">MalCec1-1739</strain>
    </source>
</reference>